<dbReference type="Proteomes" id="UP000824890">
    <property type="component" value="Unassembled WGS sequence"/>
</dbReference>
<evidence type="ECO:0000313" key="3">
    <source>
        <dbReference type="Proteomes" id="UP000824890"/>
    </source>
</evidence>
<evidence type="ECO:0000256" key="1">
    <source>
        <dbReference type="SAM" id="MobiDB-lite"/>
    </source>
</evidence>
<dbReference type="PANTHER" id="PTHR37187:SF17">
    <property type="entry name" value="EXPRESSED PROTEIN"/>
    <property type="match status" value="1"/>
</dbReference>
<feature type="compositionally biased region" description="Basic and acidic residues" evidence="1">
    <location>
        <begin position="168"/>
        <end position="180"/>
    </location>
</feature>
<feature type="compositionally biased region" description="Polar residues" evidence="1">
    <location>
        <begin position="63"/>
        <end position="73"/>
    </location>
</feature>
<comment type="caution">
    <text evidence="2">The sequence shown here is derived from an EMBL/GenBank/DDBJ whole genome shotgun (WGS) entry which is preliminary data.</text>
</comment>
<feature type="region of interest" description="Disordered" evidence="1">
    <location>
        <begin position="32"/>
        <end position="188"/>
    </location>
</feature>
<reference evidence="2 3" key="1">
    <citation type="submission" date="2021-05" db="EMBL/GenBank/DDBJ databases">
        <title>Genome Assembly of Synthetic Allotetraploid Brassica napus Reveals Homoeologous Exchanges between Subgenomes.</title>
        <authorList>
            <person name="Davis J.T."/>
        </authorList>
    </citation>
    <scope>NUCLEOTIDE SEQUENCE [LARGE SCALE GENOMIC DNA]</scope>
    <source>
        <strain evidence="3">cv. Da-Ae</strain>
        <tissue evidence="2">Seedling</tissue>
    </source>
</reference>
<gene>
    <name evidence="2" type="ORF">HID58_059180</name>
</gene>
<evidence type="ECO:0000313" key="2">
    <source>
        <dbReference type="EMBL" id="KAH0883084.1"/>
    </source>
</evidence>
<name>A0ABQ7ZS64_BRANA</name>
<dbReference type="PANTHER" id="PTHR37187">
    <property type="entry name" value="EXPRESSED PROTEIN"/>
    <property type="match status" value="1"/>
</dbReference>
<protein>
    <submittedName>
        <fullName evidence="2">Uncharacterized protein</fullName>
    </submittedName>
</protein>
<feature type="compositionally biased region" description="Basic and acidic residues" evidence="1">
    <location>
        <begin position="127"/>
        <end position="158"/>
    </location>
</feature>
<keyword evidence="3" id="KW-1185">Reference proteome</keyword>
<accession>A0ABQ7ZS64</accession>
<organism evidence="2 3">
    <name type="scientific">Brassica napus</name>
    <name type="common">Rape</name>
    <dbReference type="NCBI Taxonomy" id="3708"/>
    <lineage>
        <taxon>Eukaryota</taxon>
        <taxon>Viridiplantae</taxon>
        <taxon>Streptophyta</taxon>
        <taxon>Embryophyta</taxon>
        <taxon>Tracheophyta</taxon>
        <taxon>Spermatophyta</taxon>
        <taxon>Magnoliopsida</taxon>
        <taxon>eudicotyledons</taxon>
        <taxon>Gunneridae</taxon>
        <taxon>Pentapetalae</taxon>
        <taxon>rosids</taxon>
        <taxon>malvids</taxon>
        <taxon>Brassicales</taxon>
        <taxon>Brassicaceae</taxon>
        <taxon>Brassiceae</taxon>
        <taxon>Brassica</taxon>
    </lineage>
</organism>
<sequence length="249" mass="26855">MKQLVYKPFIMPSGAKKRKALKKKKELEAFGACPSNKGINDHGLLNISGYDEHGSQDEGESDGNLSSSCSQGNGEFWTRDPSPSPLSGLGKSTVKEKTEDANAPQGQEAIDEGFTALGRGTGQEENGVDKSKQVEISDSVQHKSDESEEKHRPEEAKEGSIPVSEVPETSKDVKSVKESEVPECSQEKSLLLSGPPVVRTSSLSCCGLFDALEDNYRQVLAKTYLATVDIPSTVSETLFAHRTAYGSND</sequence>
<dbReference type="EMBL" id="JAGKQM010000014">
    <property type="protein sequence ID" value="KAH0883084.1"/>
    <property type="molecule type" value="Genomic_DNA"/>
</dbReference>
<proteinExistence type="predicted"/>